<dbReference type="PANTHER" id="PTHR27007">
    <property type="match status" value="1"/>
</dbReference>
<keyword evidence="7" id="KW-0472">Membrane</keyword>
<dbReference type="FunFam" id="1.10.510.10:FF:000444">
    <property type="entry name" value="probable L-type lectin-domain containing receptor kinase S.5"/>
    <property type="match status" value="1"/>
</dbReference>
<keyword evidence="10" id="KW-1185">Reference proteome</keyword>
<dbReference type="InterPro" id="IPR011009">
    <property type="entry name" value="Kinase-like_dom_sf"/>
</dbReference>
<dbReference type="OrthoDB" id="676172at2759"/>
<keyword evidence="2 5" id="KW-0547">Nucleotide-binding</keyword>
<evidence type="ECO:0000256" key="2">
    <source>
        <dbReference type="ARBA" id="ARBA00022741"/>
    </source>
</evidence>
<dbReference type="InterPro" id="IPR008271">
    <property type="entry name" value="Ser/Thr_kinase_AS"/>
</dbReference>
<keyword evidence="3" id="KW-0418">Kinase</keyword>
<evidence type="ECO:0000259" key="8">
    <source>
        <dbReference type="PROSITE" id="PS50011"/>
    </source>
</evidence>
<sequence>MTVDLPIPKGGTPKWVVILSSVLSSVAATIVVAIIVYCYLNSKYRRWKKDLDQLAKTMQSLPGVPAQVDFADIKKATNNFHETTKLGRGGYGAVYGCTLPAAASRTGQSMKVAVKKFTREVLDQRYEDFLAEVSIINRLRHKNVVPLVGWSYNKGEPLLIYEYMNNGGFGPRRQRQQDTAIGQWDTRYGIARDIATGLQYLHHEHEPMVLHRDIKASNIMLDSTFSARLGDFGISCTVDAERSSVTGLAGTIGYIGPEYIINYKATRQTDIYAFGVVILEIVTGKKTTHVPTDDGHITQWVRRLHRDGMLLKALDDMLIPSDNQADLAKEAERLLLLGLACTNPNPSSRPSMTEVLQVINKLVPPPQVSHEQQTRLWMSDEWSSSITSEYGASVANQEWRSKAR</sequence>
<feature type="domain" description="Protein kinase" evidence="8">
    <location>
        <begin position="80"/>
        <end position="363"/>
    </location>
</feature>
<comment type="similarity">
    <text evidence="6">Belongs to the protein kinase superfamily.</text>
</comment>
<proteinExistence type="inferred from homology"/>
<keyword evidence="7" id="KW-1133">Transmembrane helix</keyword>
<comment type="caution">
    <text evidence="9">The sequence shown here is derived from an EMBL/GenBank/DDBJ whole genome shotgun (WGS) entry which is preliminary data.</text>
</comment>
<dbReference type="GO" id="GO:0005524">
    <property type="term" value="F:ATP binding"/>
    <property type="evidence" value="ECO:0007669"/>
    <property type="project" value="UniProtKB-UniRule"/>
</dbReference>
<dbReference type="PROSITE" id="PS50011">
    <property type="entry name" value="PROTEIN_KINASE_DOM"/>
    <property type="match status" value="1"/>
</dbReference>
<keyword evidence="4 5" id="KW-0067">ATP-binding</keyword>
<keyword evidence="6" id="KW-0723">Serine/threonine-protein kinase</keyword>
<dbReference type="Gene3D" id="3.30.200.20">
    <property type="entry name" value="Phosphorylase Kinase, domain 1"/>
    <property type="match status" value="1"/>
</dbReference>
<dbReference type="EMBL" id="JACEFO010001035">
    <property type="protein sequence ID" value="KAF8749614.1"/>
    <property type="molecule type" value="Genomic_DNA"/>
</dbReference>
<evidence type="ECO:0000256" key="3">
    <source>
        <dbReference type="ARBA" id="ARBA00022777"/>
    </source>
</evidence>
<reference evidence="9" key="1">
    <citation type="submission" date="2020-07" db="EMBL/GenBank/DDBJ databases">
        <title>Genome sequence and genetic diversity analysis of an under-domesticated orphan crop, white fonio (Digitaria exilis).</title>
        <authorList>
            <person name="Bennetzen J.L."/>
            <person name="Chen S."/>
            <person name="Ma X."/>
            <person name="Wang X."/>
            <person name="Yssel A.E.J."/>
            <person name="Chaluvadi S.R."/>
            <person name="Johnson M."/>
            <person name="Gangashetty P."/>
            <person name="Hamidou F."/>
            <person name="Sanogo M.D."/>
            <person name="Zwaenepoel A."/>
            <person name="Wallace J."/>
            <person name="Van De Peer Y."/>
            <person name="Van Deynze A."/>
        </authorList>
    </citation>
    <scope>NUCLEOTIDE SEQUENCE</scope>
    <source>
        <tissue evidence="9">Leaves</tissue>
    </source>
</reference>
<feature type="binding site" evidence="5">
    <location>
        <position position="116"/>
    </location>
    <ligand>
        <name>ATP</name>
        <dbReference type="ChEBI" id="CHEBI:30616"/>
    </ligand>
</feature>
<feature type="transmembrane region" description="Helical" evidence="7">
    <location>
        <begin position="15"/>
        <end position="40"/>
    </location>
</feature>
<evidence type="ECO:0000256" key="7">
    <source>
        <dbReference type="SAM" id="Phobius"/>
    </source>
</evidence>
<dbReference type="Gene3D" id="1.10.510.10">
    <property type="entry name" value="Transferase(Phosphotransferase) domain 1"/>
    <property type="match status" value="1"/>
</dbReference>
<dbReference type="SMART" id="SM00220">
    <property type="entry name" value="S_TKc"/>
    <property type="match status" value="1"/>
</dbReference>
<gene>
    <name evidence="9" type="ORF">HU200_012632</name>
</gene>
<evidence type="ECO:0000313" key="9">
    <source>
        <dbReference type="EMBL" id="KAF8749614.1"/>
    </source>
</evidence>
<dbReference type="AlphaFoldDB" id="A0A835FFQ7"/>
<organism evidence="9 10">
    <name type="scientific">Digitaria exilis</name>
    <dbReference type="NCBI Taxonomy" id="1010633"/>
    <lineage>
        <taxon>Eukaryota</taxon>
        <taxon>Viridiplantae</taxon>
        <taxon>Streptophyta</taxon>
        <taxon>Embryophyta</taxon>
        <taxon>Tracheophyta</taxon>
        <taxon>Spermatophyta</taxon>
        <taxon>Magnoliopsida</taxon>
        <taxon>Liliopsida</taxon>
        <taxon>Poales</taxon>
        <taxon>Poaceae</taxon>
        <taxon>PACMAD clade</taxon>
        <taxon>Panicoideae</taxon>
        <taxon>Panicodae</taxon>
        <taxon>Paniceae</taxon>
        <taxon>Anthephorinae</taxon>
        <taxon>Digitaria</taxon>
    </lineage>
</organism>
<evidence type="ECO:0000256" key="1">
    <source>
        <dbReference type="ARBA" id="ARBA00022679"/>
    </source>
</evidence>
<dbReference type="InterPro" id="IPR017441">
    <property type="entry name" value="Protein_kinase_ATP_BS"/>
</dbReference>
<dbReference type="Pfam" id="PF00069">
    <property type="entry name" value="Pkinase"/>
    <property type="match status" value="1"/>
</dbReference>
<evidence type="ECO:0000256" key="5">
    <source>
        <dbReference type="PROSITE-ProRule" id="PRU10141"/>
    </source>
</evidence>
<keyword evidence="7" id="KW-0812">Transmembrane</keyword>
<dbReference type="SUPFAM" id="SSF56112">
    <property type="entry name" value="Protein kinase-like (PK-like)"/>
    <property type="match status" value="1"/>
</dbReference>
<accession>A0A835FFQ7</accession>
<name>A0A835FFQ7_9POAL</name>
<evidence type="ECO:0000313" key="10">
    <source>
        <dbReference type="Proteomes" id="UP000636709"/>
    </source>
</evidence>
<dbReference type="PROSITE" id="PS00107">
    <property type="entry name" value="PROTEIN_KINASE_ATP"/>
    <property type="match status" value="1"/>
</dbReference>
<keyword evidence="1" id="KW-0808">Transferase</keyword>
<dbReference type="InterPro" id="IPR050528">
    <property type="entry name" value="L-type_Lectin-RKs"/>
</dbReference>
<dbReference type="PROSITE" id="PS00108">
    <property type="entry name" value="PROTEIN_KINASE_ST"/>
    <property type="match status" value="1"/>
</dbReference>
<dbReference type="GO" id="GO:0004674">
    <property type="term" value="F:protein serine/threonine kinase activity"/>
    <property type="evidence" value="ECO:0007669"/>
    <property type="project" value="UniProtKB-KW"/>
</dbReference>
<dbReference type="Proteomes" id="UP000636709">
    <property type="component" value="Unassembled WGS sequence"/>
</dbReference>
<dbReference type="InterPro" id="IPR000719">
    <property type="entry name" value="Prot_kinase_dom"/>
</dbReference>
<evidence type="ECO:0000256" key="6">
    <source>
        <dbReference type="RuleBase" id="RU000304"/>
    </source>
</evidence>
<evidence type="ECO:0000256" key="4">
    <source>
        <dbReference type="ARBA" id="ARBA00022840"/>
    </source>
</evidence>
<protein>
    <recommendedName>
        <fullName evidence="8">Protein kinase domain-containing protein</fullName>
    </recommendedName>
</protein>